<feature type="transmembrane region" description="Helical" evidence="1">
    <location>
        <begin position="198"/>
        <end position="216"/>
    </location>
</feature>
<feature type="transmembrane region" description="Helical" evidence="1">
    <location>
        <begin position="82"/>
        <end position="104"/>
    </location>
</feature>
<dbReference type="AlphaFoldDB" id="A0A6G0W5X3"/>
<dbReference type="EMBL" id="VJMJ01000331">
    <property type="protein sequence ID" value="KAF0722523.1"/>
    <property type="molecule type" value="Genomic_DNA"/>
</dbReference>
<evidence type="ECO:0000256" key="1">
    <source>
        <dbReference type="SAM" id="Phobius"/>
    </source>
</evidence>
<protein>
    <submittedName>
        <fullName evidence="2">Uncharacterized protein</fullName>
    </submittedName>
</protein>
<name>A0A6G0W5X3_9STRA</name>
<keyword evidence="1" id="KW-0812">Transmembrane</keyword>
<feature type="transmembrane region" description="Helical" evidence="1">
    <location>
        <begin position="228"/>
        <end position="247"/>
    </location>
</feature>
<organism evidence="2 3">
    <name type="scientific">Aphanomyces euteiches</name>
    <dbReference type="NCBI Taxonomy" id="100861"/>
    <lineage>
        <taxon>Eukaryota</taxon>
        <taxon>Sar</taxon>
        <taxon>Stramenopiles</taxon>
        <taxon>Oomycota</taxon>
        <taxon>Saprolegniomycetes</taxon>
        <taxon>Saprolegniales</taxon>
        <taxon>Verrucalvaceae</taxon>
        <taxon>Aphanomyces</taxon>
    </lineage>
</organism>
<feature type="transmembrane region" description="Helical" evidence="1">
    <location>
        <begin position="169"/>
        <end position="186"/>
    </location>
</feature>
<keyword evidence="1" id="KW-0472">Membrane</keyword>
<accession>A0A6G0W5X3</accession>
<dbReference type="VEuPathDB" id="FungiDB:AeMF1_013434"/>
<sequence>MSSTKAPWWRDPFVVVNGGVSLMVVFCFFAHPLKYVRVTGDCSSNWLFLGAPNSPPVCCDRSNEAPCYPGMHEMHIISTGQAAWVLPLTAVFFNFGVSVFLPSVPYRQVSALFNRLGLYFAIMVFRTVVLYILFNVIEHSLFPRPKSCWYAKYRRNNKCLDGFDHADHIVLYMVHFLAIACFEWKILDKESAHPLKLFFLRGWLLLLALLACYGIYHTAAYFHSAWENVIGMLVAQIFVMYPLYSLAQDNLRQLHPAISLRHFVYVGKAAH</sequence>
<evidence type="ECO:0000313" key="3">
    <source>
        <dbReference type="Proteomes" id="UP000481153"/>
    </source>
</evidence>
<gene>
    <name evidence="2" type="ORF">Ae201684_018361</name>
</gene>
<dbReference type="Proteomes" id="UP000481153">
    <property type="component" value="Unassembled WGS sequence"/>
</dbReference>
<feature type="transmembrane region" description="Helical" evidence="1">
    <location>
        <begin position="12"/>
        <end position="31"/>
    </location>
</feature>
<comment type="caution">
    <text evidence="2">The sequence shown here is derived from an EMBL/GenBank/DDBJ whole genome shotgun (WGS) entry which is preliminary data.</text>
</comment>
<proteinExistence type="predicted"/>
<feature type="transmembrane region" description="Helical" evidence="1">
    <location>
        <begin position="116"/>
        <end position="137"/>
    </location>
</feature>
<keyword evidence="3" id="KW-1185">Reference proteome</keyword>
<reference evidence="2 3" key="1">
    <citation type="submission" date="2019-07" db="EMBL/GenBank/DDBJ databases">
        <title>Genomics analysis of Aphanomyces spp. identifies a new class of oomycete effector associated with host adaptation.</title>
        <authorList>
            <person name="Gaulin E."/>
        </authorList>
    </citation>
    <scope>NUCLEOTIDE SEQUENCE [LARGE SCALE GENOMIC DNA]</scope>
    <source>
        <strain evidence="2 3">ATCC 201684</strain>
    </source>
</reference>
<keyword evidence="1" id="KW-1133">Transmembrane helix</keyword>
<evidence type="ECO:0000313" key="2">
    <source>
        <dbReference type="EMBL" id="KAF0722523.1"/>
    </source>
</evidence>